<dbReference type="EMBL" id="CP044417">
    <property type="protein sequence ID" value="QOY41268.1"/>
    <property type="molecule type" value="Genomic_DNA"/>
</dbReference>
<evidence type="ECO:0000259" key="10">
    <source>
        <dbReference type="PROSITE" id="PS51767"/>
    </source>
</evidence>
<feature type="chain" id="PRO_5035587050" evidence="9">
    <location>
        <begin position="21"/>
        <end position="467"/>
    </location>
</feature>
<dbReference type="Pfam" id="PF00026">
    <property type="entry name" value="Asp"/>
    <property type="match status" value="1"/>
</dbReference>
<keyword evidence="6" id="KW-1015">Disulfide bond</keyword>
<evidence type="ECO:0000256" key="3">
    <source>
        <dbReference type="ARBA" id="ARBA00022750"/>
    </source>
</evidence>
<evidence type="ECO:0000313" key="14">
    <source>
        <dbReference type="Proteomes" id="UP000593906"/>
    </source>
</evidence>
<feature type="disulfide bond" evidence="6">
    <location>
        <begin position="127"/>
        <end position="132"/>
    </location>
</feature>
<name>A0A7G2HKG8_CRYPV</name>
<dbReference type="Proteomes" id="UP000242991">
    <property type="component" value="Chromosome 6"/>
</dbReference>
<evidence type="ECO:0000256" key="1">
    <source>
        <dbReference type="ARBA" id="ARBA00007447"/>
    </source>
</evidence>
<reference evidence="12 14" key="2">
    <citation type="submission" date="2019-09" db="EMBL/GenBank/DDBJ databases">
        <title>Consistent, comparative and evidence-based genome assembly and annotation for Cryptosporidium parvum, C. hominis and C. tyzzeri.</title>
        <authorList>
            <person name="Baptista R.P."/>
            <person name="Li Y."/>
            <person name="Sateriale A."/>
            <person name="Ansell B."/>
            <person name="Jex A."/>
            <person name="Sanders M."/>
            <person name="Brooks K."/>
            <person name="Tracey A."/>
            <person name="Berriman M."/>
            <person name="Striepen B."/>
            <person name="Cotton J.A."/>
            <person name="Kissinger J.C."/>
        </authorList>
    </citation>
    <scope>NUCLEOTIDE SEQUENCE [LARGE SCALE GENOMIC DNA]</scope>
    <source>
        <strain evidence="12 14">IOWA-ATCC</strain>
    </source>
</reference>
<feature type="active site" evidence="5">
    <location>
        <position position="114"/>
    </location>
</feature>
<keyword evidence="4 7" id="KW-0378">Hydrolase</keyword>
<organism evidence="11 13">
    <name type="scientific">Cryptosporidium parvum</name>
    <dbReference type="NCBI Taxonomy" id="5807"/>
    <lineage>
        <taxon>Eukaryota</taxon>
        <taxon>Sar</taxon>
        <taxon>Alveolata</taxon>
        <taxon>Apicomplexa</taxon>
        <taxon>Conoidasida</taxon>
        <taxon>Coccidia</taxon>
        <taxon>Eucoccidiorida</taxon>
        <taxon>Eimeriorina</taxon>
        <taxon>Cryptosporidiidae</taxon>
        <taxon>Cryptosporidium</taxon>
    </lineage>
</organism>
<dbReference type="PANTHER" id="PTHR47966">
    <property type="entry name" value="BETA-SITE APP-CLEAVING ENZYME, ISOFORM A-RELATED"/>
    <property type="match status" value="1"/>
</dbReference>
<dbReference type="Proteomes" id="UP000593906">
    <property type="component" value="Chromosome 6"/>
</dbReference>
<evidence type="ECO:0000313" key="12">
    <source>
        <dbReference type="EMBL" id="QOY41268.1"/>
    </source>
</evidence>
<dbReference type="PANTHER" id="PTHR47966:SF51">
    <property type="entry name" value="BETA-SITE APP-CLEAVING ENZYME, ISOFORM A-RELATED"/>
    <property type="match status" value="1"/>
</dbReference>
<keyword evidence="8" id="KW-0472">Membrane</keyword>
<evidence type="ECO:0000256" key="5">
    <source>
        <dbReference type="PIRSR" id="PIRSR601461-1"/>
    </source>
</evidence>
<accession>A0A7G2HKG8</accession>
<dbReference type="EMBL" id="BX538352">
    <property type="protein sequence ID" value="CAD98424.1"/>
    <property type="molecule type" value="Genomic_DNA"/>
</dbReference>
<dbReference type="GO" id="GO:0004190">
    <property type="term" value="F:aspartic-type endopeptidase activity"/>
    <property type="evidence" value="ECO:0007669"/>
    <property type="project" value="UniProtKB-KW"/>
</dbReference>
<dbReference type="PROSITE" id="PS51767">
    <property type="entry name" value="PEPTIDASE_A1"/>
    <property type="match status" value="1"/>
</dbReference>
<keyword evidence="8" id="KW-0812">Transmembrane</keyword>
<evidence type="ECO:0000313" key="11">
    <source>
        <dbReference type="EMBL" id="CAD98424.1"/>
    </source>
</evidence>
<dbReference type="SMR" id="A0A7G2HKG8"/>
<evidence type="ECO:0000256" key="6">
    <source>
        <dbReference type="PIRSR" id="PIRSR601461-2"/>
    </source>
</evidence>
<evidence type="ECO:0000256" key="2">
    <source>
        <dbReference type="ARBA" id="ARBA00022670"/>
    </source>
</evidence>
<evidence type="ECO:0000256" key="9">
    <source>
        <dbReference type="SAM" id="SignalP"/>
    </source>
</evidence>
<dbReference type="InterPro" id="IPR001969">
    <property type="entry name" value="Aspartic_peptidase_AS"/>
</dbReference>
<keyword evidence="9" id="KW-0732">Signal</keyword>
<proteinExistence type="inferred from homology"/>
<dbReference type="Gene3D" id="2.40.70.10">
    <property type="entry name" value="Acid Proteases"/>
    <property type="match status" value="2"/>
</dbReference>
<feature type="domain" description="Peptidase A1" evidence="10">
    <location>
        <begin position="96"/>
        <end position="426"/>
    </location>
</feature>
<dbReference type="GO" id="GO:0016485">
    <property type="term" value="P:protein processing"/>
    <property type="evidence" value="ECO:0007669"/>
    <property type="project" value="UniProtKB-ARBA"/>
</dbReference>
<dbReference type="SUPFAM" id="SSF50630">
    <property type="entry name" value="Acid proteases"/>
    <property type="match status" value="1"/>
</dbReference>
<dbReference type="InterPro" id="IPR001461">
    <property type="entry name" value="Aspartic_peptidase_A1"/>
</dbReference>
<dbReference type="InterPro" id="IPR033121">
    <property type="entry name" value="PEPTIDASE_A1"/>
</dbReference>
<evidence type="ECO:0000256" key="8">
    <source>
        <dbReference type="SAM" id="Phobius"/>
    </source>
</evidence>
<protein>
    <submittedName>
        <fullName evidence="11">Aspartyl protease, probable</fullName>
    </submittedName>
</protein>
<feature type="signal peptide" evidence="9">
    <location>
        <begin position="1"/>
        <end position="20"/>
    </location>
</feature>
<sequence>MVFQVFFILMMLKISAFCEGLSNKIRSNARAELGMEAILSNGLFNSNAQKVELKLSLSEGGMKYSEGNYFSRWITKSKYSETMDSQDLRNYQNSQYFGKIEVGTPPREFVVIFDTGSSSVWIPSIECKHKGCEPHNKYDPKLSTSYQKLGDGSLETYIQYGTGSCVLKFGKEVINIGKLKIEDQSFGMAIEESTSPFAELPFDGLVGLGFPDKNSKKNNIPTIVENIKERNILPRNLFGVYISRDSSTPGSISFGAADPKYTISGQKITWHRLTGSHYWEIKIKDIKINGVSTNYCFGDCKAAIDTGSSVSTAPSSFMRKITKVIPMEGECNRYLSSPRITYVIEDIHGNEIEMHMDPQDYVIDEGGPSSFNAFSYYWGPQEHYCSIGYIPLDIPAPRGPLFVLGNNFIRKYYSIFDRDNLMVGFTLAKHSKYGPMFISLSSNSESVLKMATFGITIILSLLLFIIY</sequence>
<dbReference type="InterPro" id="IPR021109">
    <property type="entry name" value="Peptidase_aspartic_dom_sf"/>
</dbReference>
<evidence type="ECO:0000313" key="13">
    <source>
        <dbReference type="Proteomes" id="UP000242991"/>
    </source>
</evidence>
<evidence type="ECO:0000256" key="7">
    <source>
        <dbReference type="RuleBase" id="RU000454"/>
    </source>
</evidence>
<dbReference type="PRINTS" id="PR00792">
    <property type="entry name" value="PEPSIN"/>
</dbReference>
<gene>
    <name evidence="11" type="ORF">1MB.523</name>
    <name evidence="12" type="ORF">CPATCC_002944</name>
</gene>
<keyword evidence="2 7" id="KW-0645">Protease</keyword>
<keyword evidence="3 7" id="KW-0064">Aspartyl protease</keyword>
<dbReference type="PROSITE" id="PS00141">
    <property type="entry name" value="ASP_PROTEASE"/>
    <property type="match status" value="2"/>
</dbReference>
<dbReference type="VEuPathDB" id="CryptoDB:CPATCC_0015420"/>
<evidence type="ECO:0000256" key="4">
    <source>
        <dbReference type="ARBA" id="ARBA00022801"/>
    </source>
</evidence>
<reference evidence="11" key="1">
    <citation type="journal article" date="2003" name="Genome Res.">
        <title>Integrated mapping, chromosomal sequencing and sequence analysis of Cryptosporidium parvum.</title>
        <authorList>
            <person name="Bankier A.T."/>
            <person name="Spriggs H.F."/>
            <person name="Fartmann B."/>
            <person name="Konfortov B.A."/>
            <person name="Madera M."/>
            <person name="Vogel C."/>
            <person name="Teichmann S.A."/>
            <person name="Ivens A."/>
            <person name="Dear P.H."/>
        </authorList>
    </citation>
    <scope>NUCLEOTIDE SEQUENCE [LARGE SCALE GENOMIC DNA]</scope>
    <source>
        <strain evidence="11">Iowa</strain>
    </source>
</reference>
<dbReference type="FunFam" id="2.40.70.10:FF:000115">
    <property type="entry name" value="Lysosomal aspartic protease"/>
    <property type="match status" value="1"/>
</dbReference>
<feature type="transmembrane region" description="Helical" evidence="8">
    <location>
        <begin position="447"/>
        <end position="466"/>
    </location>
</feature>
<feature type="active site" evidence="5">
    <location>
        <position position="305"/>
    </location>
</feature>
<keyword evidence="8" id="KW-1133">Transmembrane helix</keyword>
<dbReference type="OMA" id="DMQYYGE"/>
<dbReference type="AlphaFoldDB" id="A0A7G2HKG8"/>
<comment type="similarity">
    <text evidence="1 7">Belongs to the peptidase A1 family.</text>
</comment>